<dbReference type="SUPFAM" id="SSF47413">
    <property type="entry name" value="lambda repressor-like DNA-binding domains"/>
    <property type="match status" value="1"/>
</dbReference>
<dbReference type="eggNOG" id="COG1396">
    <property type="taxonomic scope" value="Bacteria"/>
</dbReference>
<dbReference type="InterPro" id="IPR010982">
    <property type="entry name" value="Lambda_DNA-bd_dom_sf"/>
</dbReference>
<proteinExistence type="predicted"/>
<gene>
    <name evidence="2" type="ORF">CLOSTMETH_01100</name>
</gene>
<dbReference type="EMBL" id="ACEC01000040">
    <property type="protein sequence ID" value="EEG31303.1"/>
    <property type="molecule type" value="Genomic_DNA"/>
</dbReference>
<dbReference type="Pfam" id="PF13560">
    <property type="entry name" value="HTH_31"/>
    <property type="match status" value="1"/>
</dbReference>
<evidence type="ECO:0000259" key="1">
    <source>
        <dbReference type="PROSITE" id="PS50943"/>
    </source>
</evidence>
<dbReference type="SMART" id="SM00530">
    <property type="entry name" value="HTH_XRE"/>
    <property type="match status" value="1"/>
</dbReference>
<feature type="domain" description="HTH cro/C1-type" evidence="1">
    <location>
        <begin position="10"/>
        <end position="65"/>
    </location>
</feature>
<dbReference type="CDD" id="cd00093">
    <property type="entry name" value="HTH_XRE"/>
    <property type="match status" value="1"/>
</dbReference>
<organism evidence="2 3">
    <name type="scientific">[Clostridium] methylpentosum DSM 5476</name>
    <dbReference type="NCBI Taxonomy" id="537013"/>
    <lineage>
        <taxon>Bacteria</taxon>
        <taxon>Bacillati</taxon>
        <taxon>Bacillota</taxon>
        <taxon>Clostridia</taxon>
        <taxon>Eubacteriales</taxon>
        <taxon>Oscillospiraceae</taxon>
        <taxon>Oscillospiraceae incertae sedis</taxon>
    </lineage>
</organism>
<evidence type="ECO:0000313" key="2">
    <source>
        <dbReference type="EMBL" id="EEG31303.1"/>
    </source>
</evidence>
<dbReference type="HOGENOM" id="CLU_066192_4_3_9"/>
<dbReference type="Proteomes" id="UP000003340">
    <property type="component" value="Unassembled WGS sequence"/>
</dbReference>
<reference evidence="2 3" key="1">
    <citation type="submission" date="2009-01" db="EMBL/GenBank/DDBJ databases">
        <authorList>
            <person name="Fulton L."/>
            <person name="Clifton S."/>
            <person name="Fulton B."/>
            <person name="Xu J."/>
            <person name="Minx P."/>
            <person name="Pepin K.H."/>
            <person name="Johnson M."/>
            <person name="Bhonagiri V."/>
            <person name="Nash W.E."/>
            <person name="Mardis E.R."/>
            <person name="Wilson R.K."/>
        </authorList>
    </citation>
    <scope>NUCLEOTIDE SEQUENCE [LARGE SCALE GENOMIC DNA]</scope>
    <source>
        <strain evidence="2 3">DSM 5476</strain>
    </source>
</reference>
<keyword evidence="3" id="KW-1185">Reference proteome</keyword>
<dbReference type="AlphaFoldDB" id="C0EB83"/>
<evidence type="ECO:0000313" key="3">
    <source>
        <dbReference type="Proteomes" id="UP000003340"/>
    </source>
</evidence>
<name>C0EB83_9FIRM</name>
<keyword evidence="2" id="KW-0238">DNA-binding</keyword>
<dbReference type="PROSITE" id="PS50943">
    <property type="entry name" value="HTH_CROC1"/>
    <property type="match status" value="1"/>
</dbReference>
<dbReference type="Gene3D" id="1.10.260.40">
    <property type="entry name" value="lambda repressor-like DNA-binding domains"/>
    <property type="match status" value="1"/>
</dbReference>
<sequence length="131" mass="14251">MENREIGKRMKLAREQSGLTLQAVADRVGVAASTVQRYEAGGIEKLKLPVLNAIADVLGVDPGWLTGSETACAPADNVAQTGEERKLLMLCRRAEQLPPEKRQKIIDIFESTIDTYLDALGIKDDSDAPSK</sequence>
<dbReference type="InterPro" id="IPR001387">
    <property type="entry name" value="Cro/C1-type_HTH"/>
</dbReference>
<protein>
    <submittedName>
        <fullName evidence="2">DNA-binding helix-turn-helix protein</fullName>
    </submittedName>
</protein>
<comment type="caution">
    <text evidence="2">The sequence shown here is derived from an EMBL/GenBank/DDBJ whole genome shotgun (WGS) entry which is preliminary data.</text>
</comment>
<dbReference type="STRING" id="537013.CLOSTMETH_01100"/>
<reference evidence="2 3" key="2">
    <citation type="submission" date="2009-02" db="EMBL/GenBank/DDBJ databases">
        <title>Draft genome sequence of Clostridium methylpentosum (DSM 5476).</title>
        <authorList>
            <person name="Sudarsanam P."/>
            <person name="Ley R."/>
            <person name="Guruge J."/>
            <person name="Turnbaugh P.J."/>
            <person name="Mahowald M."/>
            <person name="Liep D."/>
            <person name="Gordon J."/>
        </authorList>
    </citation>
    <scope>NUCLEOTIDE SEQUENCE [LARGE SCALE GENOMIC DNA]</scope>
    <source>
        <strain evidence="2 3">DSM 5476</strain>
    </source>
</reference>
<dbReference type="GO" id="GO:0003677">
    <property type="term" value="F:DNA binding"/>
    <property type="evidence" value="ECO:0007669"/>
    <property type="project" value="UniProtKB-KW"/>
</dbReference>
<accession>C0EB83</accession>